<dbReference type="PANTHER" id="PTHR43557:SF2">
    <property type="entry name" value="RIESKE DOMAIN-CONTAINING PROTEIN-RELATED"/>
    <property type="match status" value="1"/>
</dbReference>
<dbReference type="Pfam" id="PF14759">
    <property type="entry name" value="Reductase_C"/>
    <property type="match status" value="1"/>
</dbReference>
<dbReference type="Pfam" id="PF07992">
    <property type="entry name" value="Pyr_redox_2"/>
    <property type="match status" value="1"/>
</dbReference>
<dbReference type="PRINTS" id="PR00469">
    <property type="entry name" value="PNDRDTASEII"/>
</dbReference>
<dbReference type="PANTHER" id="PTHR43557">
    <property type="entry name" value="APOPTOSIS-INDUCING FACTOR 1"/>
    <property type="match status" value="1"/>
</dbReference>
<dbReference type="InterPro" id="IPR036188">
    <property type="entry name" value="FAD/NAD-bd_sf"/>
</dbReference>
<dbReference type="InterPro" id="IPR050446">
    <property type="entry name" value="FAD-oxidoreductase/Apoptosis"/>
</dbReference>
<keyword evidence="8" id="KW-1185">Reference proteome</keyword>
<dbReference type="PRINTS" id="PR00368">
    <property type="entry name" value="FADPNR"/>
</dbReference>
<dbReference type="Proteomes" id="UP001431784">
    <property type="component" value="Unassembled WGS sequence"/>
</dbReference>
<dbReference type="InterPro" id="IPR023753">
    <property type="entry name" value="FAD/NAD-binding_dom"/>
</dbReference>
<evidence type="ECO:0000259" key="5">
    <source>
        <dbReference type="Pfam" id="PF07992"/>
    </source>
</evidence>
<evidence type="ECO:0000256" key="1">
    <source>
        <dbReference type="ARBA" id="ARBA00001974"/>
    </source>
</evidence>
<dbReference type="EMBL" id="JAQZSM010000038">
    <property type="protein sequence ID" value="MDD7973537.1"/>
    <property type="molecule type" value="Genomic_DNA"/>
</dbReference>
<comment type="caution">
    <text evidence="7">The sequence shown here is derived from an EMBL/GenBank/DDBJ whole genome shotgun (WGS) entry which is preliminary data.</text>
</comment>
<gene>
    <name evidence="7" type="ORF">PUT78_20975</name>
</gene>
<dbReference type="SUPFAM" id="SSF55424">
    <property type="entry name" value="FAD/NAD-linked reductases, dimerisation (C-terminal) domain"/>
    <property type="match status" value="1"/>
</dbReference>
<protein>
    <submittedName>
        <fullName evidence="7">FAD-dependent oxidoreductase</fullName>
    </submittedName>
</protein>
<evidence type="ECO:0000313" key="8">
    <source>
        <dbReference type="Proteomes" id="UP001431784"/>
    </source>
</evidence>
<dbReference type="Gene3D" id="3.50.50.60">
    <property type="entry name" value="FAD/NAD(P)-binding domain"/>
    <property type="match status" value="2"/>
</dbReference>
<evidence type="ECO:0000256" key="2">
    <source>
        <dbReference type="ARBA" id="ARBA00022630"/>
    </source>
</evidence>
<keyword evidence="2" id="KW-0285">Flavoprotein</keyword>
<reference evidence="7" key="1">
    <citation type="submission" date="2023-02" db="EMBL/GenBank/DDBJ databases">
        <title>Description of Roseinatronobacter alkalisoli sp. nov., an alkaliphilic bacerium isolated from soda soil.</title>
        <authorList>
            <person name="Wei W."/>
        </authorList>
    </citation>
    <scope>NUCLEOTIDE SEQUENCE</scope>
    <source>
        <strain evidence="7">HJB301</strain>
    </source>
</reference>
<keyword evidence="4" id="KW-0560">Oxidoreductase</keyword>
<evidence type="ECO:0000259" key="6">
    <source>
        <dbReference type="Pfam" id="PF14759"/>
    </source>
</evidence>
<feature type="domain" description="Reductase C-terminal" evidence="6">
    <location>
        <begin position="309"/>
        <end position="395"/>
    </location>
</feature>
<evidence type="ECO:0000256" key="3">
    <source>
        <dbReference type="ARBA" id="ARBA00022827"/>
    </source>
</evidence>
<feature type="domain" description="FAD/NAD(P)-binding" evidence="5">
    <location>
        <begin position="4"/>
        <end position="290"/>
    </location>
</feature>
<name>A0ABT5TEJ1_9RHOB</name>
<proteinExistence type="predicted"/>
<dbReference type="RefSeq" id="WP_274354202.1">
    <property type="nucleotide sequence ID" value="NZ_JAQZSM010000038.1"/>
</dbReference>
<accession>A0ABT5TEJ1</accession>
<sequence length="402" mass="42235">MTGIVIVGAGECGTRAALSAREAGFEGAITLFGQEGGMPYERPPLSKSDAGAVVRRAICTEDTLDKAGIEYRQNIAVTAISPETSRLSLSDGSDASYTRLLLATGASPRLLDCIGSEHAQVLRSYEDARAIFSKAVTGKSAVIIGAGLIGLELAASLRKLGMSACVLELGPRALGRAVPEILANRLVLRHRAEGVNFRFNCQIDAIASDHILLAGGECLPADLIIAAIGVTPETELARQAGLDCNNGICVDDQLRSSAPDIFAAGDCAALRRPDGTIQRFETWRNARDQGDLAGRNLAGAEARFSALPWFWSDQYDLGLQVVGDVSGAPSARRTISPDNDILFWLDADGRLIGAAGLGTGRSAAKDIALAERLIEAGVSSSSEVLSDCTHNLKFLLKCAKAA</sequence>
<evidence type="ECO:0000256" key="4">
    <source>
        <dbReference type="ARBA" id="ARBA00023002"/>
    </source>
</evidence>
<organism evidence="7 8">
    <name type="scientific">Roseinatronobacter alkalisoli</name>
    <dbReference type="NCBI Taxonomy" id="3028235"/>
    <lineage>
        <taxon>Bacteria</taxon>
        <taxon>Pseudomonadati</taxon>
        <taxon>Pseudomonadota</taxon>
        <taxon>Alphaproteobacteria</taxon>
        <taxon>Rhodobacterales</taxon>
        <taxon>Paracoccaceae</taxon>
        <taxon>Roseinatronobacter</taxon>
    </lineage>
</organism>
<dbReference type="InterPro" id="IPR016156">
    <property type="entry name" value="FAD/NAD-linked_Rdtase_dimer_sf"/>
</dbReference>
<dbReference type="InterPro" id="IPR028202">
    <property type="entry name" value="Reductase_C"/>
</dbReference>
<evidence type="ECO:0000313" key="7">
    <source>
        <dbReference type="EMBL" id="MDD7973537.1"/>
    </source>
</evidence>
<keyword evidence="3" id="KW-0274">FAD</keyword>
<dbReference type="SUPFAM" id="SSF51905">
    <property type="entry name" value="FAD/NAD(P)-binding domain"/>
    <property type="match status" value="1"/>
</dbReference>
<dbReference type="Gene3D" id="3.30.390.30">
    <property type="match status" value="1"/>
</dbReference>
<comment type="cofactor">
    <cofactor evidence="1">
        <name>FAD</name>
        <dbReference type="ChEBI" id="CHEBI:57692"/>
    </cofactor>
</comment>